<accession>A0ABS4USE9</accession>
<organism evidence="1 2">
    <name type="scientific">Kribbella aluminosa</name>
    <dbReference type="NCBI Taxonomy" id="416017"/>
    <lineage>
        <taxon>Bacteria</taxon>
        <taxon>Bacillati</taxon>
        <taxon>Actinomycetota</taxon>
        <taxon>Actinomycetes</taxon>
        <taxon>Propionibacteriales</taxon>
        <taxon>Kribbellaceae</taxon>
        <taxon>Kribbella</taxon>
    </lineage>
</organism>
<reference evidence="1 2" key="1">
    <citation type="submission" date="2021-03" db="EMBL/GenBank/DDBJ databases">
        <title>Sequencing the genomes of 1000 actinobacteria strains.</title>
        <authorList>
            <person name="Klenk H.-P."/>
        </authorList>
    </citation>
    <scope>NUCLEOTIDE SEQUENCE [LARGE SCALE GENOMIC DNA]</scope>
    <source>
        <strain evidence="1 2">DSM 18824</strain>
    </source>
</reference>
<proteinExistence type="predicted"/>
<sequence>MSVAAEDDAGMTHLIPVNEFTRSAELSPILDRWKPPIT</sequence>
<protein>
    <submittedName>
        <fullName evidence="1">Uncharacterized protein</fullName>
    </submittedName>
</protein>
<comment type="caution">
    <text evidence="1">The sequence shown here is derived from an EMBL/GenBank/DDBJ whole genome shotgun (WGS) entry which is preliminary data.</text>
</comment>
<keyword evidence="2" id="KW-1185">Reference proteome</keyword>
<evidence type="ECO:0000313" key="2">
    <source>
        <dbReference type="Proteomes" id="UP000755585"/>
    </source>
</evidence>
<dbReference type="Proteomes" id="UP000755585">
    <property type="component" value="Unassembled WGS sequence"/>
</dbReference>
<dbReference type="EMBL" id="JAGINT010000002">
    <property type="protein sequence ID" value="MBP2354557.1"/>
    <property type="molecule type" value="Genomic_DNA"/>
</dbReference>
<gene>
    <name evidence="1" type="ORF">JOF29_005667</name>
</gene>
<evidence type="ECO:0000313" key="1">
    <source>
        <dbReference type="EMBL" id="MBP2354557.1"/>
    </source>
</evidence>
<name>A0ABS4USE9_9ACTN</name>